<accession>A0A2U2N047</accession>
<dbReference type="SUPFAM" id="SSF56925">
    <property type="entry name" value="OMPA-like"/>
    <property type="match status" value="1"/>
</dbReference>
<dbReference type="InterPro" id="IPR011250">
    <property type="entry name" value="OMP/PagP_B-barrel"/>
</dbReference>
<keyword evidence="1" id="KW-0732">Signal</keyword>
<keyword evidence="3" id="KW-1185">Reference proteome</keyword>
<feature type="signal peptide" evidence="1">
    <location>
        <begin position="1"/>
        <end position="23"/>
    </location>
</feature>
<evidence type="ECO:0000256" key="1">
    <source>
        <dbReference type="SAM" id="SignalP"/>
    </source>
</evidence>
<dbReference type="RefSeq" id="WP_109678946.1">
    <property type="nucleotide sequence ID" value="NZ_CP086615.1"/>
</dbReference>
<proteinExistence type="predicted"/>
<dbReference type="InterPro" id="IPR018550">
    <property type="entry name" value="Lipid-A_deacylase-rel"/>
</dbReference>
<evidence type="ECO:0000313" key="3">
    <source>
        <dbReference type="Proteomes" id="UP000245474"/>
    </source>
</evidence>
<gene>
    <name evidence="2" type="ORF">DEM34_11430</name>
</gene>
<sequence>MSIARSAIAALTLGASLSGVAGAAGWEVGGAVGGAFGEDAGIARLTVGQRLPAWQPTDAWPALAPRWEAGVDGWTPLNGTGGHTTAAVTVRAALAAPLTDDGRCYVEAGTGLMLIEDRTVVGDLDWGSALQFDSHLGVGLRLGAARQWTVAAEVHHASNGSLSEINPGMDFALLALRYGL</sequence>
<dbReference type="Proteomes" id="UP000245474">
    <property type="component" value="Unassembled WGS sequence"/>
</dbReference>
<dbReference type="Gene3D" id="2.40.160.20">
    <property type="match status" value="1"/>
</dbReference>
<dbReference type="AlphaFoldDB" id="A0A2U2N047"/>
<feature type="chain" id="PRO_5015614399" description="Acyloxyacyl hydrolase" evidence="1">
    <location>
        <begin position="24"/>
        <end position="180"/>
    </location>
</feature>
<dbReference type="Pfam" id="PF09411">
    <property type="entry name" value="PagL"/>
    <property type="match status" value="1"/>
</dbReference>
<comment type="caution">
    <text evidence="2">The sequence shown here is derived from an EMBL/GenBank/DDBJ whole genome shotgun (WGS) entry which is preliminary data.</text>
</comment>
<organism evidence="2 3">
    <name type="scientific">Sediminicurvatus halobius</name>
    <dbReference type="NCBI Taxonomy" id="2182432"/>
    <lineage>
        <taxon>Bacteria</taxon>
        <taxon>Pseudomonadati</taxon>
        <taxon>Pseudomonadota</taxon>
        <taxon>Gammaproteobacteria</taxon>
        <taxon>Chromatiales</taxon>
        <taxon>Ectothiorhodospiraceae</taxon>
        <taxon>Sediminicurvatus</taxon>
    </lineage>
</organism>
<name>A0A2U2N047_9GAMM</name>
<evidence type="ECO:0008006" key="4">
    <source>
        <dbReference type="Google" id="ProtNLM"/>
    </source>
</evidence>
<protein>
    <recommendedName>
        <fullName evidence="4">Acyloxyacyl hydrolase</fullName>
    </recommendedName>
</protein>
<reference evidence="2 3" key="1">
    <citation type="submission" date="2018-05" db="EMBL/GenBank/DDBJ databases">
        <title>Spiribacter halobius sp. nov., a moderately halophilic bacterium isolated from marine solar saltern.</title>
        <authorList>
            <person name="Zheng W.-S."/>
            <person name="Lu D.-C."/>
            <person name="Du Z.-J."/>
        </authorList>
    </citation>
    <scope>NUCLEOTIDE SEQUENCE [LARGE SCALE GENOMIC DNA]</scope>
    <source>
        <strain evidence="2 3">E85</strain>
    </source>
</reference>
<dbReference type="OrthoDB" id="9797122at2"/>
<dbReference type="EMBL" id="QFFI01000017">
    <property type="protein sequence ID" value="PWG62556.1"/>
    <property type="molecule type" value="Genomic_DNA"/>
</dbReference>
<evidence type="ECO:0000313" key="2">
    <source>
        <dbReference type="EMBL" id="PWG62556.1"/>
    </source>
</evidence>